<keyword evidence="1" id="KW-1133">Transmembrane helix</keyword>
<feature type="transmembrane region" description="Helical" evidence="1">
    <location>
        <begin position="141"/>
        <end position="160"/>
    </location>
</feature>
<proteinExistence type="predicted"/>
<evidence type="ECO:0000313" key="2">
    <source>
        <dbReference type="EMBL" id="AUB82525.1"/>
    </source>
</evidence>
<feature type="transmembrane region" description="Helical" evidence="1">
    <location>
        <begin position="42"/>
        <end position="58"/>
    </location>
</feature>
<gene>
    <name evidence="2" type="ORF">THSYN_17290</name>
</gene>
<keyword evidence="3" id="KW-1185">Reference proteome</keyword>
<keyword evidence="1" id="KW-0812">Transmembrane</keyword>
<dbReference type="EMBL" id="CP020370">
    <property type="protein sequence ID" value="AUB82525.1"/>
    <property type="molecule type" value="Genomic_DNA"/>
</dbReference>
<reference evidence="2 3" key="1">
    <citation type="submission" date="2017-03" db="EMBL/GenBank/DDBJ databases">
        <title>Complete genome sequence of Candidatus 'Thiodictyon syntrophicum' sp. nov. strain Cad16T, a photolithoautotroph purple sulfur bacterium isolated from an alpine meromictic lake.</title>
        <authorList>
            <person name="Luedin S.M."/>
            <person name="Pothier J.F."/>
            <person name="Danza F."/>
            <person name="Storelli N."/>
            <person name="Wittwer M."/>
            <person name="Tonolla M."/>
        </authorList>
    </citation>
    <scope>NUCLEOTIDE SEQUENCE [LARGE SCALE GENOMIC DNA]</scope>
    <source>
        <strain evidence="2 3">Cad16T</strain>
    </source>
</reference>
<organism evidence="2 3">
    <name type="scientific">Candidatus Thiodictyon syntrophicum</name>
    <dbReference type="NCBI Taxonomy" id="1166950"/>
    <lineage>
        <taxon>Bacteria</taxon>
        <taxon>Pseudomonadati</taxon>
        <taxon>Pseudomonadota</taxon>
        <taxon>Gammaproteobacteria</taxon>
        <taxon>Chromatiales</taxon>
        <taxon>Chromatiaceae</taxon>
        <taxon>Thiodictyon</taxon>
    </lineage>
</organism>
<feature type="transmembrane region" description="Helical" evidence="1">
    <location>
        <begin position="12"/>
        <end position="30"/>
    </location>
</feature>
<dbReference type="AlphaFoldDB" id="A0A2K8UAD6"/>
<evidence type="ECO:0000313" key="3">
    <source>
        <dbReference type="Proteomes" id="UP000232638"/>
    </source>
</evidence>
<keyword evidence="1" id="KW-0472">Membrane</keyword>
<dbReference type="KEGG" id="tsy:THSYN_17290"/>
<protein>
    <submittedName>
        <fullName evidence="2">Uncharacterized protein</fullName>
    </submittedName>
</protein>
<name>A0A2K8UAD6_9GAMM</name>
<accession>A0A2K8UAD6</accession>
<feature type="transmembrane region" description="Helical" evidence="1">
    <location>
        <begin position="109"/>
        <end position="129"/>
    </location>
</feature>
<dbReference type="OrthoDB" id="5565532at2"/>
<evidence type="ECO:0000256" key="1">
    <source>
        <dbReference type="SAM" id="Phobius"/>
    </source>
</evidence>
<dbReference type="RefSeq" id="WP_100920251.1">
    <property type="nucleotide sequence ID" value="NZ_CP020370.1"/>
</dbReference>
<dbReference type="Proteomes" id="UP000232638">
    <property type="component" value="Chromosome"/>
</dbReference>
<sequence>MHISTFTKIAVGYCLMEIATYMVFLSTNRLPSLSAMFTESPILFWIYVTTVIMAATYGRRAHHRIARVARRALPDTPGSDRLAVMFPAIRVFSDPIRYTNRHPHYLNRLAWLMIGFASLILLRTLFFPATIPADGGHAMELLTLLTIPAFCSIVLGEEYYRGYLFQLRYLRRLHAKTELAERAIYDAEVLRVKNKEQEDVMALVAHKFRGSLDRIIYNTEHENSPWVHREAVNTMRGLLDIFGLISTDTQVLRHKLQDDQAGPATLEQVVVRSLGLALGQLLSQRGSERIQQHFLCYARRTGLVPSALRLRAWHEQHGALAERLRGEWEESLMALLPQAGLGTLCDWVGERFFPFQTIGFAQSPICFTPFGTTGSFLTILCTESFTNLFKYYAADDCTPARAWWHAAGPQVEFGVCNPTTPSAAAMVKGSGRGHDFLHLLIEKLAGRVSTVADGRTFTLAMQLPANLFLEYPQ</sequence>